<dbReference type="FunFam" id="3.40.50.150:FF:000065">
    <property type="entry name" value="Phenylethanolamine N-methyltransferase"/>
    <property type="match status" value="1"/>
</dbReference>
<feature type="binding site" evidence="5">
    <location>
        <position position="93"/>
    </location>
    <ligand>
        <name>S-adenosyl-L-methionine</name>
        <dbReference type="ChEBI" id="CHEBI:59789"/>
    </ligand>
</feature>
<protein>
    <submittedName>
        <fullName evidence="6">Nicotinamide N-methyltransferase</fullName>
    </submittedName>
</protein>
<dbReference type="GO" id="GO:0005829">
    <property type="term" value="C:cytosol"/>
    <property type="evidence" value="ECO:0007669"/>
    <property type="project" value="TreeGrafter"/>
</dbReference>
<accession>C1BIZ0</accession>
<keyword evidence="3 6" id="KW-0808">Transferase</keyword>
<dbReference type="PANTHER" id="PTHR10867:SF32">
    <property type="entry name" value="NICOTINAMIDE N-METHYLTRANSFERASE"/>
    <property type="match status" value="1"/>
</dbReference>
<evidence type="ECO:0000256" key="3">
    <source>
        <dbReference type="ARBA" id="ARBA00022679"/>
    </source>
</evidence>
<evidence type="ECO:0000256" key="5">
    <source>
        <dbReference type="PIRSR" id="PIRSR000384-1"/>
    </source>
</evidence>
<gene>
    <name evidence="6" type="primary">NNMT</name>
</gene>
<proteinExistence type="evidence at transcript level"/>
<evidence type="ECO:0000313" key="6">
    <source>
        <dbReference type="EMBL" id="ACO08993.1"/>
    </source>
</evidence>
<dbReference type="PANTHER" id="PTHR10867">
    <property type="entry name" value="NNMT/PNMT/TEMT FAMILY MEMBER"/>
    <property type="match status" value="1"/>
</dbReference>
<name>C1BIZ0_OSMMO</name>
<dbReference type="SUPFAM" id="SSF53335">
    <property type="entry name" value="S-adenosyl-L-methionine-dependent methyltransferases"/>
    <property type="match status" value="1"/>
</dbReference>
<dbReference type="EMBL" id="BT074569">
    <property type="protein sequence ID" value="ACO08993.1"/>
    <property type="molecule type" value="mRNA"/>
</dbReference>
<feature type="binding site" evidence="5">
    <location>
        <position position="88"/>
    </location>
    <ligand>
        <name>S-adenosyl-L-methionine</name>
        <dbReference type="ChEBI" id="CHEBI:59789"/>
    </ligand>
</feature>
<comment type="similarity">
    <text evidence="1">Belongs to the class I-like SAM-binding methyltransferase superfamily. NNMT/PNMT/TEMT family.</text>
</comment>
<keyword evidence="4 5" id="KW-0949">S-adenosyl-L-methionine</keyword>
<reference evidence="6" key="1">
    <citation type="submission" date="2009-03" db="EMBL/GenBank/DDBJ databases">
        <title>Osmerus mordax full-length cDNAs.</title>
        <authorList>
            <person name="von Schalburg K."/>
            <person name="Leong J."/>
            <person name="Cooper G."/>
            <person name="Davidson W.S."/>
            <person name="Koop B.F."/>
        </authorList>
    </citation>
    <scope>NUCLEOTIDE SEQUENCE</scope>
    <source>
        <tissue evidence="6">Brain</tissue>
    </source>
</reference>
<sequence>MQEAHKPTFTEGEFYQVHFNSRVYIDSFYSNPDGHPDENDVPFSLWSLSKTFSSGKHSGQRLIDIGTGPSIHSLISASEHYEDILVSDYTDSNRQEIKKWLNDEEGCFDWLPVIQYVCNLGGERTPSQVAQQLRQRVKQVLKCDVRLENPFHPVTVEPADCIVTSLCLEAACKDLETYCCSLRNIASLLRPGGLLVMVGVLGETYYVVGGQRFSCLDLSQATVEGILKELGFSVTEFNVQFAPNRENDTVSDYSAVFHLMAVKSFKKVCIC</sequence>
<dbReference type="GO" id="GO:0008170">
    <property type="term" value="F:N-methyltransferase activity"/>
    <property type="evidence" value="ECO:0007669"/>
    <property type="project" value="TreeGrafter"/>
</dbReference>
<dbReference type="CDD" id="cd02440">
    <property type="entry name" value="AdoMet_MTases"/>
    <property type="match status" value="1"/>
</dbReference>
<keyword evidence="2 6" id="KW-0489">Methyltransferase</keyword>
<dbReference type="Pfam" id="PF01234">
    <property type="entry name" value="NNMT_PNMT_TEMT"/>
    <property type="match status" value="1"/>
</dbReference>
<dbReference type="InterPro" id="IPR000940">
    <property type="entry name" value="NNMT_TEMT_trans"/>
</dbReference>
<feature type="binding site" evidence="5">
    <location>
        <position position="29"/>
    </location>
    <ligand>
        <name>S-adenosyl-L-methionine</name>
        <dbReference type="ChEBI" id="CHEBI:59789"/>
    </ligand>
</feature>
<dbReference type="PROSITE" id="PS51681">
    <property type="entry name" value="SAM_MT_NNMT_PNMT_TEMT"/>
    <property type="match status" value="1"/>
</dbReference>
<dbReference type="GO" id="GO:0008757">
    <property type="term" value="F:S-adenosylmethionine-dependent methyltransferase activity"/>
    <property type="evidence" value="ECO:0007669"/>
    <property type="project" value="UniProtKB-ARBA"/>
</dbReference>
<evidence type="ECO:0000256" key="4">
    <source>
        <dbReference type="ARBA" id="ARBA00022691"/>
    </source>
</evidence>
<feature type="binding site" evidence="5">
    <location>
        <position position="24"/>
    </location>
    <ligand>
        <name>S-adenosyl-L-methionine</name>
        <dbReference type="ChEBI" id="CHEBI:59789"/>
    </ligand>
</feature>
<evidence type="ECO:0000256" key="1">
    <source>
        <dbReference type="ARBA" id="ARBA00007996"/>
    </source>
</evidence>
<dbReference type="AlphaFoldDB" id="C1BIZ0"/>
<organism evidence="6">
    <name type="scientific">Osmerus mordax</name>
    <name type="common">Rainbow smelt</name>
    <name type="synonym">Atherina mordax</name>
    <dbReference type="NCBI Taxonomy" id="8014"/>
    <lineage>
        <taxon>Eukaryota</taxon>
        <taxon>Metazoa</taxon>
        <taxon>Chordata</taxon>
        <taxon>Craniata</taxon>
        <taxon>Vertebrata</taxon>
        <taxon>Euteleostomi</taxon>
        <taxon>Actinopterygii</taxon>
        <taxon>Neopterygii</taxon>
        <taxon>Teleostei</taxon>
        <taxon>Stomiati</taxon>
        <taxon>Osmeriformes</taxon>
        <taxon>Osmeridae</taxon>
        <taxon>Osmerus</taxon>
    </lineage>
</organism>
<feature type="binding site" evidence="5">
    <location>
        <begin position="144"/>
        <end position="145"/>
    </location>
    <ligand>
        <name>S-adenosyl-L-methionine</name>
        <dbReference type="ChEBI" id="CHEBI:59789"/>
    </ligand>
</feature>
<dbReference type="GO" id="GO:0032259">
    <property type="term" value="P:methylation"/>
    <property type="evidence" value="ECO:0007669"/>
    <property type="project" value="UniProtKB-KW"/>
</dbReference>
<dbReference type="PIRSF" id="PIRSF000384">
    <property type="entry name" value="PNMTase"/>
    <property type="match status" value="1"/>
</dbReference>
<dbReference type="Gene3D" id="3.40.50.150">
    <property type="entry name" value="Vaccinia Virus protein VP39"/>
    <property type="match status" value="1"/>
</dbReference>
<evidence type="ECO:0000256" key="2">
    <source>
        <dbReference type="ARBA" id="ARBA00022603"/>
    </source>
</evidence>
<dbReference type="InterPro" id="IPR029063">
    <property type="entry name" value="SAM-dependent_MTases_sf"/>
</dbReference>